<dbReference type="PANTHER" id="PTHR33074:SF99">
    <property type="entry name" value="DUF1618 DOMAIN-CONTAINING PROTEIN"/>
    <property type="match status" value="1"/>
</dbReference>
<reference evidence="3 4" key="2">
    <citation type="submission" date="2024-10" db="EMBL/GenBank/DDBJ databases">
        <authorList>
            <person name="Ryan C."/>
        </authorList>
    </citation>
    <scope>NUCLEOTIDE SEQUENCE [LARGE SCALE GENOMIC DNA]</scope>
</reference>
<proteinExistence type="predicted"/>
<reference evidence="4" key="1">
    <citation type="submission" date="2024-06" db="EMBL/GenBank/DDBJ databases">
        <authorList>
            <person name="Ryan C."/>
        </authorList>
    </citation>
    <scope>NUCLEOTIDE SEQUENCE [LARGE SCALE GENOMIC DNA]</scope>
</reference>
<keyword evidence="4" id="KW-1185">Reference proteome</keyword>
<dbReference type="Pfam" id="PF07762">
    <property type="entry name" value="DUF1618"/>
    <property type="match status" value="1"/>
</dbReference>
<evidence type="ECO:0000313" key="3">
    <source>
        <dbReference type="EMBL" id="CAL5094827.1"/>
    </source>
</evidence>
<dbReference type="AlphaFoldDB" id="A0ABC9GI96"/>
<evidence type="ECO:0000259" key="2">
    <source>
        <dbReference type="Pfam" id="PF07762"/>
    </source>
</evidence>
<dbReference type="EMBL" id="OZ075119">
    <property type="protein sequence ID" value="CAL5094827.1"/>
    <property type="molecule type" value="Genomic_DNA"/>
</dbReference>
<feature type="compositionally biased region" description="Basic and acidic residues" evidence="1">
    <location>
        <begin position="284"/>
        <end position="293"/>
    </location>
</feature>
<accession>A0ABC9GI96</accession>
<organism evidence="3 4">
    <name type="scientific">Urochloa decumbens</name>
    <dbReference type="NCBI Taxonomy" id="240449"/>
    <lineage>
        <taxon>Eukaryota</taxon>
        <taxon>Viridiplantae</taxon>
        <taxon>Streptophyta</taxon>
        <taxon>Embryophyta</taxon>
        <taxon>Tracheophyta</taxon>
        <taxon>Spermatophyta</taxon>
        <taxon>Magnoliopsida</taxon>
        <taxon>Liliopsida</taxon>
        <taxon>Poales</taxon>
        <taxon>Poaceae</taxon>
        <taxon>PACMAD clade</taxon>
        <taxon>Panicoideae</taxon>
        <taxon>Panicodae</taxon>
        <taxon>Paniceae</taxon>
        <taxon>Melinidinae</taxon>
        <taxon>Urochloa</taxon>
    </lineage>
</organism>
<dbReference type="InterPro" id="IPR011676">
    <property type="entry name" value="DUF1618"/>
</dbReference>
<gene>
    <name evidence="3" type="ORF">URODEC1_LOCUS116059</name>
</gene>
<protein>
    <recommendedName>
        <fullName evidence="2">DUF1618 domain-containing protein</fullName>
    </recommendedName>
</protein>
<evidence type="ECO:0000256" key="1">
    <source>
        <dbReference type="SAM" id="MobiDB-lite"/>
    </source>
</evidence>
<feature type="region of interest" description="Disordered" evidence="1">
    <location>
        <begin position="284"/>
        <end position="305"/>
    </location>
</feature>
<evidence type="ECO:0000313" key="4">
    <source>
        <dbReference type="Proteomes" id="UP001497457"/>
    </source>
</evidence>
<name>A0ABC9GI96_9POAL</name>
<dbReference type="PANTHER" id="PTHR33074">
    <property type="entry name" value="EXPRESSED PROTEIN-RELATED"/>
    <property type="match status" value="1"/>
</dbReference>
<sequence length="420" mass="48327">MAVVYQSPSLPPTASTPTLTFEERWFLFDTRVALLDFEPSTTMASSTTSNNRTVRASLRLAAPPSSSVVQLYTDDDVRMGPSVVAADGNLLLIHMVVPFKGKRIEKFHHNFFVYQASFDWPWMKSLPPPPDWVAQGKDTGIIKMGECFVVASLKPRVIIDRSTRKGVELEVEVAFVWIFRSGTNKWDIWQLDMPHDSDNGLVEFHWQTDAVFSFDEFMCWVDYHHGILLCDVCNSDPELRFLRFPGIEIWRCGDRALPTRFRTVSICKGRMKFVDVDNGRFRSTENDDNRSTESNDIGSTDSDDNEHCNGNGCSITTWTLKMPQYKWEKDYVLQIEELWSQQSYQDSRLPKIVPTFPVVSMEKPDILHLIVKEPGFYKESWMITIDMKKKTLGPYQLYKNPVNERGTVLLTSVTYILTVR</sequence>
<feature type="domain" description="DUF1618" evidence="2">
    <location>
        <begin position="220"/>
        <end position="367"/>
    </location>
</feature>
<dbReference type="Proteomes" id="UP001497457">
    <property type="component" value="Chromosome 9rd"/>
</dbReference>